<protein>
    <submittedName>
        <fullName evidence="1">ABC transporter substrate-binding protein</fullName>
    </submittedName>
</protein>
<dbReference type="Proteomes" id="UP001500016">
    <property type="component" value="Unassembled WGS sequence"/>
</dbReference>
<proteinExistence type="predicted"/>
<name>A0ABP5HBV3_9ACTN</name>
<evidence type="ECO:0000313" key="1">
    <source>
        <dbReference type="EMBL" id="GAA2069333.1"/>
    </source>
</evidence>
<dbReference type="SUPFAM" id="SSF53850">
    <property type="entry name" value="Periplasmic binding protein-like II"/>
    <property type="match status" value="1"/>
</dbReference>
<reference evidence="2" key="1">
    <citation type="journal article" date="2019" name="Int. J. Syst. Evol. Microbiol.">
        <title>The Global Catalogue of Microorganisms (GCM) 10K type strain sequencing project: providing services to taxonomists for standard genome sequencing and annotation.</title>
        <authorList>
            <consortium name="The Broad Institute Genomics Platform"/>
            <consortium name="The Broad Institute Genome Sequencing Center for Infectious Disease"/>
            <person name="Wu L."/>
            <person name="Ma J."/>
        </authorList>
    </citation>
    <scope>NUCLEOTIDE SEQUENCE [LARGE SCALE GENOMIC DNA]</scope>
    <source>
        <strain evidence="2">JCM 15478</strain>
    </source>
</reference>
<dbReference type="Gene3D" id="3.40.190.10">
    <property type="entry name" value="Periplasmic binding protein-like II"/>
    <property type="match status" value="2"/>
</dbReference>
<accession>A0ABP5HBV3</accession>
<gene>
    <name evidence="1" type="ORF">GCM10009801_18810</name>
</gene>
<sequence length="348" mass="37088">MAELTGEYDLVALDHPFIGDAVEAGALLPLDSVLPPGELRERAGDSAGPSHASYHWRGRQWGGAVDAACMVAAHRAGAVERTEIPERWDDVPAFARRHGREAVLLAANPTHLWGTVLSLCEAGADTAAGPREGWRRGADGRPEWWGDAGVDPALLGEAVERARRLLALCAPESSAADPIAVLERLADPHDAALYCPLVFGYVTYARPGARPALVAFTDAPRLGDEPVGTLTGGVGLAVSARSDAGRDAAAFVRLATSAQVQRGPAHAAGGQAGRRSVWLDARVDDEVTGFYRSTLATMDRSFLRPRLPGYPAYQRAAAEELHRGLAKGVRGRDIVTELGNLWRKHVRA</sequence>
<organism evidence="1 2">
    <name type="scientific">Streptomyces albiaxialis</name>
    <dbReference type="NCBI Taxonomy" id="329523"/>
    <lineage>
        <taxon>Bacteria</taxon>
        <taxon>Bacillati</taxon>
        <taxon>Actinomycetota</taxon>
        <taxon>Actinomycetes</taxon>
        <taxon>Kitasatosporales</taxon>
        <taxon>Streptomycetaceae</taxon>
        <taxon>Streptomyces</taxon>
    </lineage>
</organism>
<evidence type="ECO:0000313" key="2">
    <source>
        <dbReference type="Proteomes" id="UP001500016"/>
    </source>
</evidence>
<keyword evidence="2" id="KW-1185">Reference proteome</keyword>
<comment type="caution">
    <text evidence="1">The sequence shown here is derived from an EMBL/GenBank/DDBJ whole genome shotgun (WGS) entry which is preliminary data.</text>
</comment>
<dbReference type="EMBL" id="BAAAPE010000005">
    <property type="protein sequence ID" value="GAA2069333.1"/>
    <property type="molecule type" value="Genomic_DNA"/>
</dbReference>